<proteinExistence type="predicted"/>
<accession>A0ABN3P7G4</accession>
<evidence type="ECO:0000313" key="2">
    <source>
        <dbReference type="Proteomes" id="UP001500274"/>
    </source>
</evidence>
<dbReference type="RefSeq" id="WP_243231128.1">
    <property type="nucleotide sequence ID" value="NZ_BAAARI010000005.1"/>
</dbReference>
<evidence type="ECO:0008006" key="3">
    <source>
        <dbReference type="Google" id="ProtNLM"/>
    </source>
</evidence>
<keyword evidence="2" id="KW-1185">Reference proteome</keyword>
<name>A0ABN3P7G4_9MICO</name>
<organism evidence="1 2">
    <name type="scientific">Microbacterium binotii</name>
    <dbReference type="NCBI Taxonomy" id="462710"/>
    <lineage>
        <taxon>Bacteria</taxon>
        <taxon>Bacillati</taxon>
        <taxon>Actinomycetota</taxon>
        <taxon>Actinomycetes</taxon>
        <taxon>Micrococcales</taxon>
        <taxon>Microbacteriaceae</taxon>
        <taxon>Microbacterium</taxon>
    </lineage>
</organism>
<reference evidence="1 2" key="1">
    <citation type="journal article" date="2019" name="Int. J. Syst. Evol. Microbiol.">
        <title>The Global Catalogue of Microorganisms (GCM) 10K type strain sequencing project: providing services to taxonomists for standard genome sequencing and annotation.</title>
        <authorList>
            <consortium name="The Broad Institute Genomics Platform"/>
            <consortium name="The Broad Institute Genome Sequencing Center for Infectious Disease"/>
            <person name="Wu L."/>
            <person name="Ma J."/>
        </authorList>
    </citation>
    <scope>NUCLEOTIDE SEQUENCE [LARGE SCALE GENOMIC DNA]</scope>
    <source>
        <strain evidence="1 2">JCM 16365</strain>
    </source>
</reference>
<gene>
    <name evidence="1" type="ORF">GCM10009862_09340</name>
</gene>
<dbReference type="EMBL" id="BAAARI010000005">
    <property type="protein sequence ID" value="GAA2572551.1"/>
    <property type="molecule type" value="Genomic_DNA"/>
</dbReference>
<dbReference type="Proteomes" id="UP001500274">
    <property type="component" value="Unassembled WGS sequence"/>
</dbReference>
<comment type="caution">
    <text evidence="1">The sequence shown here is derived from an EMBL/GenBank/DDBJ whole genome shotgun (WGS) entry which is preliminary data.</text>
</comment>
<evidence type="ECO:0000313" key="1">
    <source>
        <dbReference type="EMBL" id="GAA2572551.1"/>
    </source>
</evidence>
<protein>
    <recommendedName>
        <fullName evidence="3">SCP2 domain-containing protein</fullName>
    </recommendedName>
</protein>
<sequence>MLTETDARVLALTNARAVLGALPRLVELVPEAGRILGTLPAPTTLSLVAPGIPVTRYRFSSEGIAPVSEGRGPTLMFRSVEHLNAVIAGTAQPIPLAGPAGIRFLTRVFTPLTDLLGVYLKPQDERLADAEFRRRSTLLTLEVAARAIAVVGNEDTSGRFSAAHMPDGDLDLEIGDELRYRLEVKNHRIRLDDDQSDPPRAALRFADLDVAGGVISGRDSALACVCDGRLAMRGFIPLVDNTSRILDRVGAYLGA</sequence>